<keyword evidence="2" id="KW-1133">Transmembrane helix</keyword>
<feature type="compositionally biased region" description="Low complexity" evidence="1">
    <location>
        <begin position="464"/>
        <end position="477"/>
    </location>
</feature>
<feature type="compositionally biased region" description="Polar residues" evidence="1">
    <location>
        <begin position="364"/>
        <end position="381"/>
    </location>
</feature>
<dbReference type="KEGG" id="bpg:Bathy04g00860"/>
<feature type="compositionally biased region" description="Basic and acidic residues" evidence="1">
    <location>
        <begin position="479"/>
        <end position="488"/>
    </location>
</feature>
<feature type="compositionally biased region" description="Low complexity" evidence="1">
    <location>
        <begin position="303"/>
        <end position="317"/>
    </location>
</feature>
<evidence type="ECO:0000256" key="1">
    <source>
        <dbReference type="SAM" id="MobiDB-lite"/>
    </source>
</evidence>
<proteinExistence type="predicted"/>
<feature type="transmembrane region" description="Helical" evidence="2">
    <location>
        <begin position="999"/>
        <end position="1016"/>
    </location>
</feature>
<evidence type="ECO:0000256" key="2">
    <source>
        <dbReference type="SAM" id="Phobius"/>
    </source>
</evidence>
<dbReference type="Proteomes" id="UP000198341">
    <property type="component" value="Chromosome 4"/>
</dbReference>
<feature type="compositionally biased region" description="Acidic residues" evidence="1">
    <location>
        <begin position="321"/>
        <end position="333"/>
    </location>
</feature>
<keyword evidence="2" id="KW-0472">Membrane</keyword>
<feature type="region of interest" description="Disordered" evidence="1">
    <location>
        <begin position="227"/>
        <end position="272"/>
    </location>
</feature>
<evidence type="ECO:0000313" key="4">
    <source>
        <dbReference type="Proteomes" id="UP000198341"/>
    </source>
</evidence>
<dbReference type="EMBL" id="FO082275">
    <property type="protein sequence ID" value="CCO16281.1"/>
    <property type="molecule type" value="Genomic_DNA"/>
</dbReference>
<dbReference type="NCBIfam" id="TIGR02167">
    <property type="entry name" value="Liste_lipo_26"/>
    <property type="match status" value="2"/>
</dbReference>
<dbReference type="Pfam" id="PF03382">
    <property type="entry name" value="DUF285"/>
    <property type="match status" value="3"/>
</dbReference>
<feature type="compositionally biased region" description="Basic and acidic residues" evidence="1">
    <location>
        <begin position="227"/>
        <end position="255"/>
    </location>
</feature>
<feature type="compositionally biased region" description="Acidic residues" evidence="1">
    <location>
        <begin position="697"/>
        <end position="709"/>
    </location>
</feature>
<dbReference type="InterPro" id="IPR005046">
    <property type="entry name" value="DUF285"/>
</dbReference>
<feature type="region of interest" description="Disordered" evidence="1">
    <location>
        <begin position="1"/>
        <end position="30"/>
    </location>
</feature>
<gene>
    <name evidence="3" type="ORF">Bathy04g00860</name>
</gene>
<feature type="compositionally biased region" description="Basic residues" evidence="1">
    <location>
        <begin position="1"/>
        <end position="12"/>
    </location>
</feature>
<keyword evidence="4" id="KW-1185">Reference proteome</keyword>
<feature type="compositionally biased region" description="Basic and acidic residues" evidence="1">
    <location>
        <begin position="664"/>
        <end position="677"/>
    </location>
</feature>
<feature type="region of interest" description="Disordered" evidence="1">
    <location>
        <begin position="303"/>
        <end position="488"/>
    </location>
</feature>
<feature type="compositionally biased region" description="Basic and acidic residues" evidence="1">
    <location>
        <begin position="452"/>
        <end position="461"/>
    </location>
</feature>
<dbReference type="GeneID" id="19016111"/>
<dbReference type="InterPro" id="IPR011889">
    <property type="entry name" value="Liste_lipo_26"/>
</dbReference>
<organism evidence="3 4">
    <name type="scientific">Bathycoccus prasinos</name>
    <dbReference type="NCBI Taxonomy" id="41875"/>
    <lineage>
        <taxon>Eukaryota</taxon>
        <taxon>Viridiplantae</taxon>
        <taxon>Chlorophyta</taxon>
        <taxon>Mamiellophyceae</taxon>
        <taxon>Mamiellales</taxon>
        <taxon>Bathycoccaceae</taxon>
        <taxon>Bathycoccus</taxon>
    </lineage>
</organism>
<feature type="compositionally biased region" description="Basic and acidic residues" evidence="1">
    <location>
        <begin position="393"/>
        <end position="435"/>
    </location>
</feature>
<feature type="region of interest" description="Disordered" evidence="1">
    <location>
        <begin position="1035"/>
        <end position="1055"/>
    </location>
</feature>
<dbReference type="AlphaFoldDB" id="K8EE33"/>
<feature type="compositionally biased region" description="Basic and acidic residues" evidence="1">
    <location>
        <begin position="911"/>
        <end position="925"/>
    </location>
</feature>
<feature type="region of interest" description="Disordered" evidence="1">
    <location>
        <begin position="904"/>
        <end position="925"/>
    </location>
</feature>
<sequence length="1055" mass="117863">MTKRGKTSRGRSRTTTTLNSRGDESRRKGSSSLVKAVGGILALHSISSSVFVRAFDFKSEKNQASYEMEEEKFGPYAFPNHHKIPNERGPFGESSSFKEAVQACLEESPVHGLCYDQKYGAMKDWDVSEITDFSWAFSGYTHVIENNGEPTGRANFNADISNWRPTKAKRMDHMFYYAVDFNQDISKWGWRGGMAHKQPQPGMFQGAIEFQRRFNCPDAIEGPVHQCRENEGWKPQESYMRKDGGLSGDFRKSSEGGDGGLSKPRPLSGELGHTEISDEDVEAFLKAEDKGIPLSEILKIKKSFGGSSSSGKSSSSSREQEELDEENDDELNQEIESLKSKAKKYVTSSKSFDPSYEPRYETPSKYNQNKVTSNSFSSYASSLDGVGLGESEGTTRKGSEDVETVKNSKFEAEKMLLMKQLSDLENKNKDLESKTKGSSSSSDDDGEEEEDVLKTVLDKKRAASSSSSSPSSSSSSSNADEKKSGDSSEFELLKAMKAKLDSEVQTLKSEIFDVKDSQQDEDNSLNEDGHKYLEEDKIRNAIGKCLQEAAVDGKCTKYGEESGYGEMPDWDVSHITNMEKLFYKKWHFNADLSKWDTSHVTNMKKMFYYAFEFSQDLSDWQGEAAENEQDNMFNGASRFQANFVCKDKETGPVKTCISLAASKGEVEKKEEDTTKEEPEQDEEEEKEDKVPVKTLVSEDEEEEAAEEAEAEMHKHDLVKLTDKTLHSAISKCLKEDPVTGNCDKFAASSGYGVMSHWDTSEVTDMKKAFYKREDFDGDISQWDTGSVTNMMYMFFGAKNFDHFIGSWDVSNVADMSYMFYDAKSYNKNMDKWDVGKVVSMQKMFFNAKSFDKPIHLTWQGTAASTKQLHLLKDAKAFNEKYSCEDETDGPLTSCSEIGAAAGKKTGSSKKVSKEEETSAPHADKNVETKEYDIQAFGKSMTAKLEYDDETGQVKGWIIDENAGKEAMLGQRKRGTWRFFKAADLGMAASGAESNFRSSIVYPLAGAFIVFAAVAAYRKQQQRQEKLLVAETKEDDLESQGVASSARRGSKYGTLA</sequence>
<accession>K8EE33</accession>
<evidence type="ECO:0000313" key="3">
    <source>
        <dbReference type="EMBL" id="CCO16281.1"/>
    </source>
</evidence>
<feature type="region of interest" description="Disordered" evidence="1">
    <location>
        <begin position="664"/>
        <end position="712"/>
    </location>
</feature>
<keyword evidence="2" id="KW-0812">Transmembrane</keyword>
<dbReference type="RefSeq" id="XP_007513756.1">
    <property type="nucleotide sequence ID" value="XM_007513694.1"/>
</dbReference>
<reference evidence="3 4" key="1">
    <citation type="submission" date="2011-10" db="EMBL/GenBank/DDBJ databases">
        <authorList>
            <person name="Genoscope - CEA"/>
        </authorList>
    </citation>
    <scope>NUCLEOTIDE SEQUENCE [LARGE SCALE GENOMIC DNA]</scope>
    <source>
        <strain evidence="3 4">RCC 1105</strain>
    </source>
</reference>
<feature type="compositionally biased region" description="Acidic residues" evidence="1">
    <location>
        <begin position="442"/>
        <end position="451"/>
    </location>
</feature>
<name>K8EE33_9CHLO</name>
<protein>
    <submittedName>
        <fullName evidence="3">Uncharacterized protein</fullName>
    </submittedName>
</protein>